<dbReference type="Pfam" id="PF00437">
    <property type="entry name" value="T2SSE"/>
    <property type="match status" value="1"/>
</dbReference>
<feature type="non-terminal residue" evidence="5">
    <location>
        <position position="1"/>
    </location>
</feature>
<dbReference type="InterPro" id="IPR027417">
    <property type="entry name" value="P-loop_NTPase"/>
</dbReference>
<reference evidence="5" key="1">
    <citation type="journal article" date="2014" name="Front. Microbiol.">
        <title>High frequency of phylogenetically diverse reductive dehalogenase-homologous genes in deep subseafloor sedimentary metagenomes.</title>
        <authorList>
            <person name="Kawai M."/>
            <person name="Futagami T."/>
            <person name="Toyoda A."/>
            <person name="Takaki Y."/>
            <person name="Nishi S."/>
            <person name="Hori S."/>
            <person name="Arai W."/>
            <person name="Tsubouchi T."/>
            <person name="Morono Y."/>
            <person name="Uchiyama I."/>
            <person name="Ito T."/>
            <person name="Fujiyama A."/>
            <person name="Inagaki F."/>
            <person name="Takami H."/>
        </authorList>
    </citation>
    <scope>NUCLEOTIDE SEQUENCE</scope>
    <source>
        <strain evidence="5">Expedition CK06-06</strain>
    </source>
</reference>
<dbReference type="EMBL" id="BARS01046711">
    <property type="protein sequence ID" value="GAG32100.1"/>
    <property type="molecule type" value="Genomic_DNA"/>
</dbReference>
<feature type="domain" description="Bacterial type II secretion system protein E" evidence="3">
    <location>
        <begin position="154"/>
        <end position="246"/>
    </location>
</feature>
<organism evidence="5">
    <name type="scientific">marine sediment metagenome</name>
    <dbReference type="NCBI Taxonomy" id="412755"/>
    <lineage>
        <taxon>unclassified sequences</taxon>
        <taxon>metagenomes</taxon>
        <taxon>ecological metagenomes</taxon>
    </lineage>
</organism>
<evidence type="ECO:0000256" key="2">
    <source>
        <dbReference type="ARBA" id="ARBA00022840"/>
    </source>
</evidence>
<dbReference type="Gene3D" id="3.30.300.160">
    <property type="entry name" value="Type II secretion system, protein E, N-terminal domain"/>
    <property type="match status" value="1"/>
</dbReference>
<dbReference type="InterPro" id="IPR037257">
    <property type="entry name" value="T2SS_E_N_sf"/>
</dbReference>
<evidence type="ECO:0000259" key="4">
    <source>
        <dbReference type="Pfam" id="PF05157"/>
    </source>
</evidence>
<evidence type="ECO:0000256" key="1">
    <source>
        <dbReference type="ARBA" id="ARBA00022741"/>
    </source>
</evidence>
<feature type="domain" description="Type II secretion system protein GspE N-terminal" evidence="4">
    <location>
        <begin position="35"/>
        <end position="121"/>
    </location>
</feature>
<feature type="non-terminal residue" evidence="5">
    <location>
        <position position="246"/>
    </location>
</feature>
<dbReference type="InterPro" id="IPR007831">
    <property type="entry name" value="T2SS_GspE_N"/>
</dbReference>
<gene>
    <name evidence="5" type="ORF">S01H1_70258</name>
</gene>
<dbReference type="PANTHER" id="PTHR30258">
    <property type="entry name" value="TYPE II SECRETION SYSTEM PROTEIN GSPE-RELATED"/>
    <property type="match status" value="1"/>
</dbReference>
<dbReference type="AlphaFoldDB" id="X0WN90"/>
<name>X0WN90_9ZZZZ</name>
<accession>X0WN90</accession>
<evidence type="ECO:0000259" key="3">
    <source>
        <dbReference type="Pfam" id="PF00437"/>
    </source>
</evidence>
<evidence type="ECO:0008006" key="6">
    <source>
        <dbReference type="Google" id="ProtNLM"/>
    </source>
</evidence>
<proteinExistence type="predicted"/>
<dbReference type="Pfam" id="PF05157">
    <property type="entry name" value="MshEN"/>
    <property type="match status" value="1"/>
</dbReference>
<dbReference type="SUPFAM" id="SSF160246">
    <property type="entry name" value="EspE N-terminal domain-like"/>
    <property type="match status" value="1"/>
</dbReference>
<dbReference type="Gene3D" id="3.30.450.90">
    <property type="match status" value="1"/>
</dbReference>
<protein>
    <recommendedName>
        <fullName evidence="6">Type II secretion system protein GspE N-terminal domain-containing protein</fullName>
    </recommendedName>
</protein>
<sequence>LALQKSSPGERLGQILIRKGYATDGDVMACLAAEYGLDFVHVGQLEIHAKILDLLPADFCHYRKVLVIDAADDTVTVATSDPANVFLLDEIRRRVDGRVILAVATLSELTKAIDDLLGGAEEFHLDDLIRDIADDAVEIIENDDDDAADLAKVAGESPVVRLVNYLVCNAVTEGASDIHIEPGEKKMRIRYRIDGVLFEVMSPPQTMHAALTSRLKIMSNLDISERRLPQDGRIRAIVRNRYVDFR</sequence>
<keyword evidence="2" id="KW-0067">ATP-binding</keyword>
<comment type="caution">
    <text evidence="5">The sequence shown here is derived from an EMBL/GenBank/DDBJ whole genome shotgun (WGS) entry which is preliminary data.</text>
</comment>
<dbReference type="InterPro" id="IPR001482">
    <property type="entry name" value="T2SS/T4SS_dom"/>
</dbReference>
<dbReference type="PANTHER" id="PTHR30258:SF2">
    <property type="entry name" value="COMG OPERON PROTEIN 1"/>
    <property type="match status" value="1"/>
</dbReference>
<dbReference type="SUPFAM" id="SSF52540">
    <property type="entry name" value="P-loop containing nucleoside triphosphate hydrolases"/>
    <property type="match status" value="1"/>
</dbReference>
<dbReference type="GO" id="GO:0016887">
    <property type="term" value="F:ATP hydrolysis activity"/>
    <property type="evidence" value="ECO:0007669"/>
    <property type="project" value="TreeGrafter"/>
</dbReference>
<keyword evidence="1" id="KW-0547">Nucleotide-binding</keyword>
<evidence type="ECO:0000313" key="5">
    <source>
        <dbReference type="EMBL" id="GAG32100.1"/>
    </source>
</evidence>
<dbReference type="GO" id="GO:0005524">
    <property type="term" value="F:ATP binding"/>
    <property type="evidence" value="ECO:0007669"/>
    <property type="project" value="UniProtKB-KW"/>
</dbReference>
<dbReference type="GO" id="GO:0005886">
    <property type="term" value="C:plasma membrane"/>
    <property type="evidence" value="ECO:0007669"/>
    <property type="project" value="TreeGrafter"/>
</dbReference>